<dbReference type="InParanoid" id="A0A024GI63"/>
<sequence>MCLSIIKQKMWFYDVGLTFQLLLHQKSGPSFSWKINYRDGGCNQEYATKLRIVFTFCWKIFRDDQSDWEIVLQCIEETNIYTIPAITKRSHSIFAKFLRIMMSQNPQAIVHTGSMYHHIRHLPDFRDLVASLDEILTSFFFSHAEHGIRRWVMESVFKLFNLTLHLSILSRYMHLTVSYDTMFPR</sequence>
<accession>A0A024GI63</accession>
<gene>
    <name evidence="1" type="ORF">BN9_075260</name>
</gene>
<comment type="caution">
    <text evidence="1">The sequence shown here is derived from an EMBL/GenBank/DDBJ whole genome shotgun (WGS) entry which is preliminary data.</text>
</comment>
<dbReference type="EMBL" id="CAIX01000133">
    <property type="protein sequence ID" value="CCI46583.1"/>
    <property type="molecule type" value="Genomic_DNA"/>
</dbReference>
<keyword evidence="2" id="KW-1185">Reference proteome</keyword>
<dbReference type="Proteomes" id="UP000053237">
    <property type="component" value="Unassembled WGS sequence"/>
</dbReference>
<organism evidence="1 2">
    <name type="scientific">Albugo candida</name>
    <dbReference type="NCBI Taxonomy" id="65357"/>
    <lineage>
        <taxon>Eukaryota</taxon>
        <taxon>Sar</taxon>
        <taxon>Stramenopiles</taxon>
        <taxon>Oomycota</taxon>
        <taxon>Peronosporomycetes</taxon>
        <taxon>Albuginales</taxon>
        <taxon>Albuginaceae</taxon>
        <taxon>Albugo</taxon>
    </lineage>
</organism>
<protein>
    <submittedName>
        <fullName evidence="1">Uncharacterized protein</fullName>
    </submittedName>
</protein>
<proteinExistence type="predicted"/>
<evidence type="ECO:0000313" key="2">
    <source>
        <dbReference type="Proteomes" id="UP000053237"/>
    </source>
</evidence>
<name>A0A024GI63_9STRA</name>
<reference evidence="1 2" key="1">
    <citation type="submission" date="2012-05" db="EMBL/GenBank/DDBJ databases">
        <title>Recombination and specialization in a pathogen metapopulation.</title>
        <authorList>
            <person name="Gardiner A."/>
            <person name="Kemen E."/>
            <person name="Schultz-Larsen T."/>
            <person name="MacLean D."/>
            <person name="Van Oosterhout C."/>
            <person name="Jones J.D.G."/>
        </authorList>
    </citation>
    <scope>NUCLEOTIDE SEQUENCE [LARGE SCALE GENOMIC DNA]</scope>
    <source>
        <strain evidence="1 2">Ac Nc2</strain>
    </source>
</reference>
<evidence type="ECO:0000313" key="1">
    <source>
        <dbReference type="EMBL" id="CCI46583.1"/>
    </source>
</evidence>
<dbReference type="AlphaFoldDB" id="A0A024GI63"/>